<proteinExistence type="predicted"/>
<protein>
    <submittedName>
        <fullName evidence="2">Major facilitator superfamily (MFS) profile domain-containing protein</fullName>
    </submittedName>
</protein>
<evidence type="ECO:0000313" key="1">
    <source>
        <dbReference type="Proteomes" id="UP000887579"/>
    </source>
</evidence>
<dbReference type="WBParaSite" id="ES5_v2.g10613.t1">
    <property type="protein sequence ID" value="ES5_v2.g10613.t1"/>
    <property type="gene ID" value="ES5_v2.g10613"/>
</dbReference>
<sequence>MAVAVTTSPAGTTIATTSPAPSSNIAVPTKVESFDEISLGSRKRAATAASCQNPDSSITSRGVICVITLFIINLLNYMDRYTVAGVLSKLQDFYGIGDAMAGFLQTVFIIFYMIFAPICGYLGDRFNRKWIMVGGLSIWVGAVLCSSFVPSHLFYVFLLLRGVVGIGEASYAIIAPSIIADLFTKTTRSRVLMIFYFAIPVGSGAGYIVGSVVANAFGNWAWGIRVTPIFGFFCILALIFVIQEPVRGEAEQLAGASNAMDDKNESYFSDIKYLCSVKTYLWATLGYTSVVFVTGTLAWWAPTAIQYSVSMENDINVNNTNTTTESNQSKDKDSNVDVIFGAITCIGGIVGVASGVIISQMWREGKFCCSKFQNQRADPLICAIGSTVAIPFFFLGMHLITTSRAASWILIFISIVFLCLNWAINVDMLLYIILPRKRNVANSWQITISHLFGDASGPYIIGVISDWIRGSEEDSKAHFDALLKAFYIPNTLLILSAVAFFCAAFTVIKDKRNFELNMGKSFFDVTVATVYQHCKQCFGYRKKSAKVGDVAMLNGYGSGLDGNVTKC</sequence>
<accession>A0AC34F0S0</accession>
<evidence type="ECO:0000313" key="2">
    <source>
        <dbReference type="WBParaSite" id="ES5_v2.g10613.t1"/>
    </source>
</evidence>
<reference evidence="2" key="1">
    <citation type="submission" date="2022-11" db="UniProtKB">
        <authorList>
            <consortium name="WormBaseParasite"/>
        </authorList>
    </citation>
    <scope>IDENTIFICATION</scope>
</reference>
<organism evidence="1 2">
    <name type="scientific">Panagrolaimus sp. ES5</name>
    <dbReference type="NCBI Taxonomy" id="591445"/>
    <lineage>
        <taxon>Eukaryota</taxon>
        <taxon>Metazoa</taxon>
        <taxon>Ecdysozoa</taxon>
        <taxon>Nematoda</taxon>
        <taxon>Chromadorea</taxon>
        <taxon>Rhabditida</taxon>
        <taxon>Tylenchina</taxon>
        <taxon>Panagrolaimomorpha</taxon>
        <taxon>Panagrolaimoidea</taxon>
        <taxon>Panagrolaimidae</taxon>
        <taxon>Panagrolaimus</taxon>
    </lineage>
</organism>
<name>A0AC34F0S0_9BILA</name>
<dbReference type="Proteomes" id="UP000887579">
    <property type="component" value="Unplaced"/>
</dbReference>